<evidence type="ECO:0000256" key="2">
    <source>
        <dbReference type="ARBA" id="ARBA00005165"/>
    </source>
</evidence>
<evidence type="ECO:0000313" key="15">
    <source>
        <dbReference type="Proteomes" id="UP000290608"/>
    </source>
</evidence>
<dbReference type="PANTHER" id="PTHR20857">
    <property type="entry name" value="THIAMINE-PHOSPHATE PYROPHOSPHORYLASE"/>
    <property type="match status" value="1"/>
</dbReference>
<dbReference type="EMBL" id="QOVL01000014">
    <property type="protein sequence ID" value="RXG27569.1"/>
    <property type="molecule type" value="Genomic_DNA"/>
</dbReference>
<feature type="binding site" evidence="10">
    <location>
        <position position="140"/>
    </location>
    <ligand>
        <name>4-amino-2-methyl-5-(diphosphooxymethyl)pyrimidine</name>
        <dbReference type="ChEBI" id="CHEBI:57841"/>
    </ligand>
</feature>
<evidence type="ECO:0000256" key="4">
    <source>
        <dbReference type="ARBA" id="ARBA00022723"/>
    </source>
</evidence>
<evidence type="ECO:0000256" key="1">
    <source>
        <dbReference type="ARBA" id="ARBA00003814"/>
    </source>
</evidence>
<keyword evidence="6 10" id="KW-0784">Thiamine biosynthesis</keyword>
<evidence type="ECO:0000256" key="10">
    <source>
        <dbReference type="HAMAP-Rule" id="MF_00097"/>
    </source>
</evidence>
<feature type="binding site" evidence="10">
    <location>
        <position position="73"/>
    </location>
    <ligand>
        <name>Mg(2+)</name>
        <dbReference type="ChEBI" id="CHEBI:18420"/>
    </ligand>
</feature>
<feature type="binding site" evidence="10">
    <location>
        <begin position="40"/>
        <end position="44"/>
    </location>
    <ligand>
        <name>4-amino-2-methyl-5-(diphosphooxymethyl)pyrimidine</name>
        <dbReference type="ChEBI" id="CHEBI:57841"/>
    </ligand>
</feature>
<comment type="function">
    <text evidence="1 10">Condenses 4-methyl-5-(beta-hydroxyethyl)thiazole monophosphate (THZ-P) and 2-methyl-4-amino-5-hydroxymethyl pyrimidine pyrophosphate (HMP-PP) to form thiamine monophosphate (TMP).</text>
</comment>
<evidence type="ECO:0000256" key="9">
    <source>
        <dbReference type="ARBA" id="ARBA00047883"/>
    </source>
</evidence>
<evidence type="ECO:0000256" key="7">
    <source>
        <dbReference type="ARBA" id="ARBA00047334"/>
    </source>
</evidence>
<dbReference type="GO" id="GO:0009228">
    <property type="term" value="P:thiamine biosynthetic process"/>
    <property type="evidence" value="ECO:0007669"/>
    <property type="project" value="UniProtKB-KW"/>
</dbReference>
<feature type="binding site" evidence="10">
    <location>
        <begin position="137"/>
        <end position="139"/>
    </location>
    <ligand>
        <name>2-[(2R,5Z)-2-carboxy-4-methylthiazol-5(2H)-ylidene]ethyl phosphate</name>
        <dbReference type="ChEBI" id="CHEBI:62899"/>
    </ligand>
</feature>
<dbReference type="SUPFAM" id="SSF51391">
    <property type="entry name" value="Thiamin phosphate synthase"/>
    <property type="match status" value="1"/>
</dbReference>
<dbReference type="PANTHER" id="PTHR20857:SF23">
    <property type="entry name" value="THIAMINE BIOSYNTHETIC BIFUNCTIONAL ENZYME"/>
    <property type="match status" value="1"/>
</dbReference>
<dbReference type="GO" id="GO:0005737">
    <property type="term" value="C:cytoplasm"/>
    <property type="evidence" value="ECO:0007669"/>
    <property type="project" value="TreeGrafter"/>
</dbReference>
<dbReference type="NCBIfam" id="TIGR00693">
    <property type="entry name" value="thiE"/>
    <property type="match status" value="1"/>
</dbReference>
<dbReference type="AlphaFoldDB" id="A0A4Q0PJK5"/>
<dbReference type="Gene3D" id="3.20.20.70">
    <property type="entry name" value="Aldolase class I"/>
    <property type="match status" value="1"/>
</dbReference>
<name>A0A4Q0PJK5_9FLAO</name>
<dbReference type="CDD" id="cd00564">
    <property type="entry name" value="TMP_TenI"/>
    <property type="match status" value="1"/>
</dbReference>
<feature type="domain" description="Thiamine phosphate synthase/TenI" evidence="13">
    <location>
        <begin position="10"/>
        <end position="191"/>
    </location>
</feature>
<evidence type="ECO:0000256" key="5">
    <source>
        <dbReference type="ARBA" id="ARBA00022842"/>
    </source>
</evidence>
<organism evidence="14 15">
    <name type="scientific">Leeuwenhoekiella marinoflava</name>
    <dbReference type="NCBI Taxonomy" id="988"/>
    <lineage>
        <taxon>Bacteria</taxon>
        <taxon>Pseudomonadati</taxon>
        <taxon>Bacteroidota</taxon>
        <taxon>Flavobacteriia</taxon>
        <taxon>Flavobacteriales</taxon>
        <taxon>Flavobacteriaceae</taxon>
        <taxon>Leeuwenhoekiella</taxon>
    </lineage>
</organism>
<comment type="caution">
    <text evidence="10">Lacks conserved residue(s) required for the propagation of feature annotation.</text>
</comment>
<dbReference type="InterPro" id="IPR013785">
    <property type="entry name" value="Aldolase_TIM"/>
</dbReference>
<dbReference type="GO" id="GO:0000287">
    <property type="term" value="F:magnesium ion binding"/>
    <property type="evidence" value="ECO:0007669"/>
    <property type="project" value="UniProtKB-UniRule"/>
</dbReference>
<feature type="binding site" evidence="10">
    <location>
        <position position="72"/>
    </location>
    <ligand>
        <name>4-amino-2-methyl-5-(diphosphooxymethyl)pyrimidine</name>
        <dbReference type="ChEBI" id="CHEBI:57841"/>
    </ligand>
</feature>
<dbReference type="EC" id="2.5.1.3" evidence="10"/>
<dbReference type="Pfam" id="PF02581">
    <property type="entry name" value="TMP-TENI"/>
    <property type="match status" value="1"/>
</dbReference>
<proteinExistence type="inferred from homology"/>
<dbReference type="InterPro" id="IPR034291">
    <property type="entry name" value="TMP_synthase"/>
</dbReference>
<keyword evidence="3 10" id="KW-0808">Transferase</keyword>
<dbReference type="UniPathway" id="UPA00060">
    <property type="reaction ID" value="UER00141"/>
</dbReference>
<evidence type="ECO:0000313" key="14">
    <source>
        <dbReference type="EMBL" id="RXG27569.1"/>
    </source>
</evidence>
<feature type="binding site" evidence="10">
    <location>
        <begin position="188"/>
        <end position="189"/>
    </location>
    <ligand>
        <name>2-[(2R,5Z)-2-carboxy-4-methylthiazol-5(2H)-ylidene]ethyl phosphate</name>
        <dbReference type="ChEBI" id="CHEBI:62899"/>
    </ligand>
</feature>
<comment type="similarity">
    <text evidence="10 11">Belongs to the thiamine-phosphate synthase family.</text>
</comment>
<accession>A0A4Q0PJK5</accession>
<comment type="caution">
    <text evidence="14">The sequence shown here is derived from an EMBL/GenBank/DDBJ whole genome shotgun (WGS) entry which is preliminary data.</text>
</comment>
<keyword evidence="5 10" id="KW-0460">Magnesium</keyword>
<feature type="binding site" evidence="10">
    <location>
        <position position="111"/>
    </location>
    <ligand>
        <name>4-amino-2-methyl-5-(diphosphooxymethyl)pyrimidine</name>
        <dbReference type="ChEBI" id="CHEBI:57841"/>
    </ligand>
</feature>
<evidence type="ECO:0000256" key="6">
    <source>
        <dbReference type="ARBA" id="ARBA00022977"/>
    </source>
</evidence>
<keyword evidence="4 10" id="KW-0479">Metal-binding</keyword>
<dbReference type="InterPro" id="IPR022998">
    <property type="entry name" value="ThiamineP_synth_TenI"/>
</dbReference>
<comment type="cofactor">
    <cofactor evidence="10">
        <name>Mg(2+)</name>
        <dbReference type="ChEBI" id="CHEBI:18420"/>
    </cofactor>
    <text evidence="10">Binds 1 Mg(2+) ion per subunit.</text>
</comment>
<evidence type="ECO:0000256" key="8">
    <source>
        <dbReference type="ARBA" id="ARBA00047851"/>
    </source>
</evidence>
<dbReference type="Proteomes" id="UP000290608">
    <property type="component" value="Unassembled WGS sequence"/>
</dbReference>
<comment type="catalytic activity">
    <reaction evidence="7 10 11">
        <text>4-methyl-5-(2-phosphooxyethyl)-thiazole + 4-amino-2-methyl-5-(diphosphooxymethyl)pyrimidine + H(+) = thiamine phosphate + diphosphate</text>
        <dbReference type="Rhea" id="RHEA:22328"/>
        <dbReference type="ChEBI" id="CHEBI:15378"/>
        <dbReference type="ChEBI" id="CHEBI:33019"/>
        <dbReference type="ChEBI" id="CHEBI:37575"/>
        <dbReference type="ChEBI" id="CHEBI:57841"/>
        <dbReference type="ChEBI" id="CHEBI:58296"/>
        <dbReference type="EC" id="2.5.1.3"/>
    </reaction>
</comment>
<dbReference type="HAMAP" id="MF_00097">
    <property type="entry name" value="TMP_synthase"/>
    <property type="match status" value="1"/>
</dbReference>
<protein>
    <recommendedName>
        <fullName evidence="10">Thiamine-phosphate synthase</fullName>
        <shortName evidence="10">TP synthase</shortName>
        <shortName evidence="10">TPS</shortName>
        <ecNumber evidence="10">2.5.1.3</ecNumber>
    </recommendedName>
    <alternativeName>
        <fullName evidence="10">Thiamine-phosphate pyrophosphorylase</fullName>
        <shortName evidence="10">TMP pyrophosphorylase</shortName>
        <shortName evidence="10">TMP-PPase</shortName>
    </alternativeName>
</protein>
<sequence length="221" mass="24525">MKVKSFPYRLYLVISEEACTKHNFLKVAEEAIKGGVDLIQLREKKDSTSQFLNKAVELKKVLDRYRVPLIINDNLEIAIKSGAAGIHVGNTDLPPTEIKKQWPQCEILGYSVEYLEQLYNEQTYTSDYLGISPVYNTDTKTDTITTWGINGVQEIRSKTKKPLVAIGNMKASNAQKIVEAGADCIAVVSAICSASNPFKAAQLLKQEIDQGIKNRAAALKF</sequence>
<evidence type="ECO:0000256" key="3">
    <source>
        <dbReference type="ARBA" id="ARBA00022679"/>
    </source>
</evidence>
<dbReference type="RefSeq" id="WP_073100155.1">
    <property type="nucleotide sequence ID" value="NZ_QOVL01000014.1"/>
</dbReference>
<dbReference type="STRING" id="1122159.SAMN02745246_03084"/>
<comment type="pathway">
    <text evidence="2 10 12">Cofactor biosynthesis; thiamine diphosphate biosynthesis; thiamine phosphate from 4-amino-2-methyl-5-diphosphomethylpyrimidine and 4-methyl-5-(2-phosphoethyl)-thiazole: step 1/1.</text>
</comment>
<evidence type="ECO:0000259" key="13">
    <source>
        <dbReference type="Pfam" id="PF02581"/>
    </source>
</evidence>
<evidence type="ECO:0000256" key="11">
    <source>
        <dbReference type="RuleBase" id="RU003826"/>
    </source>
</evidence>
<evidence type="ECO:0000256" key="12">
    <source>
        <dbReference type="RuleBase" id="RU004253"/>
    </source>
</evidence>
<comment type="catalytic activity">
    <reaction evidence="8 10 11">
        <text>2-(2-carboxy-4-methylthiazol-5-yl)ethyl phosphate + 4-amino-2-methyl-5-(diphosphooxymethyl)pyrimidine + 2 H(+) = thiamine phosphate + CO2 + diphosphate</text>
        <dbReference type="Rhea" id="RHEA:47848"/>
        <dbReference type="ChEBI" id="CHEBI:15378"/>
        <dbReference type="ChEBI" id="CHEBI:16526"/>
        <dbReference type="ChEBI" id="CHEBI:33019"/>
        <dbReference type="ChEBI" id="CHEBI:37575"/>
        <dbReference type="ChEBI" id="CHEBI:57841"/>
        <dbReference type="ChEBI" id="CHEBI:62890"/>
        <dbReference type="EC" id="2.5.1.3"/>
    </reaction>
</comment>
<gene>
    <name evidence="10" type="primary">thiE</name>
    <name evidence="14" type="ORF">DSL99_2792</name>
</gene>
<dbReference type="InterPro" id="IPR036206">
    <property type="entry name" value="ThiamineP_synth_sf"/>
</dbReference>
<dbReference type="GO" id="GO:0009229">
    <property type="term" value="P:thiamine diphosphate biosynthetic process"/>
    <property type="evidence" value="ECO:0007669"/>
    <property type="project" value="UniProtKB-UniRule"/>
</dbReference>
<dbReference type="GO" id="GO:0004789">
    <property type="term" value="F:thiamine-phosphate diphosphorylase activity"/>
    <property type="evidence" value="ECO:0007669"/>
    <property type="project" value="UniProtKB-UniRule"/>
</dbReference>
<reference evidence="14 15" key="1">
    <citation type="submission" date="2018-07" db="EMBL/GenBank/DDBJ databases">
        <title>Leeuwenhoekiella genomics.</title>
        <authorList>
            <person name="Tahon G."/>
            <person name="Willems A."/>
        </authorList>
    </citation>
    <scope>NUCLEOTIDE SEQUENCE [LARGE SCALE GENOMIC DNA]</scope>
    <source>
        <strain evidence="14 15">LMG 1345</strain>
    </source>
</reference>
<feature type="binding site" evidence="10">
    <location>
        <position position="92"/>
    </location>
    <ligand>
        <name>Mg(2+)</name>
        <dbReference type="ChEBI" id="CHEBI:18420"/>
    </ligand>
</feature>
<dbReference type="FunFam" id="3.20.20.70:FF:000096">
    <property type="entry name" value="Thiamine-phosphate synthase"/>
    <property type="match status" value="1"/>
</dbReference>
<comment type="catalytic activity">
    <reaction evidence="9 10 11">
        <text>2-[(2R,5Z)-2-carboxy-4-methylthiazol-5(2H)-ylidene]ethyl phosphate + 4-amino-2-methyl-5-(diphosphooxymethyl)pyrimidine + 2 H(+) = thiamine phosphate + CO2 + diphosphate</text>
        <dbReference type="Rhea" id="RHEA:47844"/>
        <dbReference type="ChEBI" id="CHEBI:15378"/>
        <dbReference type="ChEBI" id="CHEBI:16526"/>
        <dbReference type="ChEBI" id="CHEBI:33019"/>
        <dbReference type="ChEBI" id="CHEBI:37575"/>
        <dbReference type="ChEBI" id="CHEBI:57841"/>
        <dbReference type="ChEBI" id="CHEBI:62899"/>
        <dbReference type="EC" id="2.5.1.3"/>
    </reaction>
</comment>